<dbReference type="AlphaFoldDB" id="A0A210RVW3"/>
<dbReference type="OrthoDB" id="5540949at2"/>
<evidence type="ECO:0000313" key="2">
    <source>
        <dbReference type="Proteomes" id="UP000196880"/>
    </source>
</evidence>
<dbReference type="EMBL" id="NAIA01000003">
    <property type="protein sequence ID" value="OWF65094.1"/>
    <property type="molecule type" value="Genomic_DNA"/>
</dbReference>
<accession>A0A210RVW3</accession>
<proteinExistence type="predicted"/>
<dbReference type="Proteomes" id="UP000196880">
    <property type="component" value="Unassembled WGS sequence"/>
</dbReference>
<comment type="caution">
    <text evidence="1">The sequence shown here is derived from an EMBL/GenBank/DDBJ whole genome shotgun (WGS) entry which is preliminary data.</text>
</comment>
<dbReference type="RefSeq" id="WP_087909290.1">
    <property type="nucleotide sequence ID" value="NZ_NAIA01000003.1"/>
</dbReference>
<protein>
    <submittedName>
        <fullName evidence="1">DUF4258 domain-containing protein</fullName>
    </submittedName>
</protein>
<evidence type="ECO:0000313" key="1">
    <source>
        <dbReference type="EMBL" id="OWF65094.1"/>
    </source>
</evidence>
<reference evidence="1 2" key="1">
    <citation type="submission" date="2017-03" db="EMBL/GenBank/DDBJ databases">
        <title>New species Polynucleobacter sp. MWH-EgelM1-30-B4.</title>
        <authorList>
            <person name="Hahn M.W."/>
        </authorList>
    </citation>
    <scope>NUCLEOTIDE SEQUENCE [LARGE SCALE GENOMIC DNA]</scope>
    <source>
        <strain evidence="1 2">MWH-EgelM1-30-B4</strain>
    </source>
</reference>
<sequence>MQTTQHAMQRMSQRGVTGDMVDFVLNYGFVEQDKYVLGKRQALELLNDLKKQERLVKKILDKGGVTVVAQDDVLITTYNCNSYKPN</sequence>
<keyword evidence="2" id="KW-1185">Reference proteome</keyword>
<gene>
    <name evidence="1" type="ORF">B6A14_04585</name>
</gene>
<organism evidence="1 2">
    <name type="scientific">Polynucleobacter hirudinilacicola</name>
    <dbReference type="NCBI Taxonomy" id="1743166"/>
    <lineage>
        <taxon>Bacteria</taxon>
        <taxon>Pseudomonadati</taxon>
        <taxon>Pseudomonadota</taxon>
        <taxon>Betaproteobacteria</taxon>
        <taxon>Burkholderiales</taxon>
        <taxon>Burkholderiaceae</taxon>
        <taxon>Polynucleobacter</taxon>
    </lineage>
</organism>
<name>A0A210RVW3_9BURK</name>